<keyword evidence="1" id="KW-0479">Metal-binding</keyword>
<name>A0AAU9KSV1_9STRA</name>
<dbReference type="GO" id="GO:0050480">
    <property type="term" value="F:imidazolonepropionase activity"/>
    <property type="evidence" value="ECO:0007669"/>
    <property type="project" value="TreeGrafter"/>
</dbReference>
<evidence type="ECO:0000256" key="2">
    <source>
        <dbReference type="ARBA" id="ARBA00022801"/>
    </source>
</evidence>
<keyword evidence="2" id="KW-0378">Hydrolase</keyword>
<dbReference type="GO" id="GO:0005737">
    <property type="term" value="C:cytoplasm"/>
    <property type="evidence" value="ECO:0007669"/>
    <property type="project" value="InterPro"/>
</dbReference>
<dbReference type="Proteomes" id="UP001160483">
    <property type="component" value="Unassembled WGS sequence"/>
</dbReference>
<organism evidence="3 4">
    <name type="scientific">Peronospora belbahrii</name>
    <dbReference type="NCBI Taxonomy" id="622444"/>
    <lineage>
        <taxon>Eukaryota</taxon>
        <taxon>Sar</taxon>
        <taxon>Stramenopiles</taxon>
        <taxon>Oomycota</taxon>
        <taxon>Peronosporomycetes</taxon>
        <taxon>Peronosporales</taxon>
        <taxon>Peronosporaceae</taxon>
        <taxon>Peronospora</taxon>
    </lineage>
</organism>
<reference evidence="3" key="1">
    <citation type="submission" date="2021-11" db="EMBL/GenBank/DDBJ databases">
        <authorList>
            <person name="Islam A."/>
            <person name="Islam S."/>
            <person name="Flora M.S."/>
            <person name="Rahman M."/>
            <person name="Ziaur R.M."/>
            <person name="Epstein J.H."/>
            <person name="Hassan M."/>
            <person name="Klassen M."/>
            <person name="Woodard K."/>
            <person name="Webb A."/>
            <person name="Webby R.J."/>
            <person name="El Zowalaty M.E."/>
        </authorList>
    </citation>
    <scope>NUCLEOTIDE SEQUENCE</scope>
    <source>
        <strain evidence="3">Pbs3</strain>
    </source>
</reference>
<dbReference type="EMBL" id="CAKKTJ010000131">
    <property type="protein sequence ID" value="CAH0475923.1"/>
    <property type="molecule type" value="Genomic_DNA"/>
</dbReference>
<evidence type="ECO:0008006" key="5">
    <source>
        <dbReference type="Google" id="ProtNLM"/>
    </source>
</evidence>
<dbReference type="InterPro" id="IPR005920">
    <property type="entry name" value="HutI"/>
</dbReference>
<proteinExistence type="predicted"/>
<evidence type="ECO:0000256" key="1">
    <source>
        <dbReference type="ARBA" id="ARBA00022723"/>
    </source>
</evidence>
<evidence type="ECO:0000313" key="4">
    <source>
        <dbReference type="Proteomes" id="UP001160483"/>
    </source>
</evidence>
<dbReference type="GO" id="GO:0019556">
    <property type="term" value="P:L-histidine catabolic process to glutamate and formamide"/>
    <property type="evidence" value="ECO:0007669"/>
    <property type="project" value="InterPro"/>
</dbReference>
<dbReference type="PANTHER" id="PTHR42752">
    <property type="entry name" value="IMIDAZOLONEPROPIONASE"/>
    <property type="match status" value="1"/>
</dbReference>
<comment type="caution">
    <text evidence="3">The sequence shown here is derived from an EMBL/GenBank/DDBJ whole genome shotgun (WGS) entry which is preliminary data.</text>
</comment>
<dbReference type="PANTHER" id="PTHR42752:SF1">
    <property type="entry name" value="IMIDAZOLONEPROPIONASE-RELATED"/>
    <property type="match status" value="1"/>
</dbReference>
<dbReference type="Gene3D" id="2.30.40.10">
    <property type="entry name" value="Urease, subunit C, domain 1"/>
    <property type="match status" value="1"/>
</dbReference>
<dbReference type="GO" id="GO:0046872">
    <property type="term" value="F:metal ion binding"/>
    <property type="evidence" value="ECO:0007669"/>
    <property type="project" value="UniProtKB-KW"/>
</dbReference>
<evidence type="ECO:0000313" key="3">
    <source>
        <dbReference type="EMBL" id="CAH0475923.1"/>
    </source>
</evidence>
<dbReference type="AlphaFoldDB" id="A0AAU9KSV1"/>
<gene>
    <name evidence="3" type="ORF">PBS003_LOCUS2732</name>
</gene>
<accession>A0AAU9KSV1</accession>
<sequence length="68" mass="7333">MSSYRLRIANARQIVQVCAHGERFKAGASQKDLVMLENASLVVDQAGKIVAIGPAAEVDKWLSAQPQP</sequence>
<protein>
    <recommendedName>
        <fullName evidence="5">Amidohydrolase-related domain-containing protein</fullName>
    </recommendedName>
</protein>
<dbReference type="InterPro" id="IPR011059">
    <property type="entry name" value="Metal-dep_hydrolase_composite"/>
</dbReference>